<dbReference type="EMBL" id="AOID01000019">
    <property type="protein sequence ID" value="ELY68832.1"/>
    <property type="molecule type" value="Genomic_DNA"/>
</dbReference>
<dbReference type="Proteomes" id="UP000011632">
    <property type="component" value="Unassembled WGS sequence"/>
</dbReference>
<evidence type="ECO:0000256" key="1">
    <source>
        <dbReference type="SAM" id="MobiDB-lite"/>
    </source>
</evidence>
<dbReference type="STRING" id="1227496.C489_05683"/>
<reference evidence="2 3" key="1">
    <citation type="journal article" date="2014" name="PLoS Genet.">
        <title>Phylogenetically driven sequencing of extremely halophilic archaea reveals strategies for static and dynamic osmo-response.</title>
        <authorList>
            <person name="Becker E.A."/>
            <person name="Seitzer P.M."/>
            <person name="Tritt A."/>
            <person name="Larsen D."/>
            <person name="Krusor M."/>
            <person name="Yao A.I."/>
            <person name="Wu D."/>
            <person name="Madern D."/>
            <person name="Eisen J.A."/>
            <person name="Darling A.E."/>
            <person name="Facciotti M.T."/>
        </authorList>
    </citation>
    <scope>NUCLEOTIDE SEQUENCE [LARGE SCALE GENOMIC DNA]</scope>
    <source>
        <strain evidence="2 3">JCM 10478</strain>
    </source>
</reference>
<name>L9Y532_9EURY</name>
<proteinExistence type="predicted"/>
<gene>
    <name evidence="2" type="ORF">C489_05683</name>
</gene>
<protein>
    <submittedName>
        <fullName evidence="2">Uncharacterized protein</fullName>
    </submittedName>
</protein>
<evidence type="ECO:0000313" key="3">
    <source>
        <dbReference type="Proteomes" id="UP000011632"/>
    </source>
</evidence>
<sequence length="215" mass="23796">MAGGAGLASTSAAAQSDTQSPPQGLLANGLNVEGGDRQAFFTGFMSSLMPATSPVPDAKTLADRMRNEFMTNSEHWVTYGNWLISEYDDVEPLGTVTLGVDVVVPRYWPNEDESVETMVKAEYDTELGEYTDLGWWIETPDEPDYQVEIRDKAARNAADELQEYRREYIDEEGDNHSLPDESYVSELSGTYATHLRFGEDSKHILQLLVGDTGGI</sequence>
<feature type="compositionally biased region" description="Low complexity" evidence="1">
    <location>
        <begin position="7"/>
        <end position="20"/>
    </location>
</feature>
<evidence type="ECO:0000313" key="2">
    <source>
        <dbReference type="EMBL" id="ELY68832.1"/>
    </source>
</evidence>
<feature type="region of interest" description="Disordered" evidence="1">
    <location>
        <begin position="1"/>
        <end position="29"/>
    </location>
</feature>
<comment type="caution">
    <text evidence="2">The sequence shown here is derived from an EMBL/GenBank/DDBJ whole genome shotgun (WGS) entry which is preliminary data.</text>
</comment>
<dbReference type="AlphaFoldDB" id="L9Y532"/>
<keyword evidence="3" id="KW-1185">Reference proteome</keyword>
<accession>L9Y532</accession>
<dbReference type="PATRIC" id="fig|1227496.3.peg.1147"/>
<organism evidence="2 3">
    <name type="scientific">Natrinema versiforme JCM 10478</name>
    <dbReference type="NCBI Taxonomy" id="1227496"/>
    <lineage>
        <taxon>Archaea</taxon>
        <taxon>Methanobacteriati</taxon>
        <taxon>Methanobacteriota</taxon>
        <taxon>Stenosarchaea group</taxon>
        <taxon>Halobacteria</taxon>
        <taxon>Halobacteriales</taxon>
        <taxon>Natrialbaceae</taxon>
        <taxon>Natrinema</taxon>
    </lineage>
</organism>